<name>A0AAN3A7G9_BACO1</name>
<dbReference type="Gene3D" id="3.10.50.40">
    <property type="match status" value="1"/>
</dbReference>
<dbReference type="PANTHER" id="PTHR47861">
    <property type="entry name" value="FKBP-TYPE PEPTIDYL-PROLYL CIS-TRANS ISOMERASE SLYD"/>
    <property type="match status" value="1"/>
</dbReference>
<comment type="catalytic activity">
    <reaction evidence="1 9 10">
        <text>[protein]-peptidylproline (omega=180) = [protein]-peptidylproline (omega=0)</text>
        <dbReference type="Rhea" id="RHEA:16237"/>
        <dbReference type="Rhea" id="RHEA-COMP:10747"/>
        <dbReference type="Rhea" id="RHEA-COMP:10748"/>
        <dbReference type="ChEBI" id="CHEBI:83833"/>
        <dbReference type="ChEBI" id="CHEBI:83834"/>
        <dbReference type="EC" id="5.2.1.8"/>
    </reaction>
</comment>
<dbReference type="Proteomes" id="UP000005475">
    <property type="component" value="Unassembled WGS sequence"/>
</dbReference>
<evidence type="ECO:0000256" key="6">
    <source>
        <dbReference type="ARBA" id="ARBA00023186"/>
    </source>
</evidence>
<evidence type="ECO:0000256" key="1">
    <source>
        <dbReference type="ARBA" id="ARBA00000971"/>
    </source>
</evidence>
<evidence type="ECO:0000259" key="11">
    <source>
        <dbReference type="PROSITE" id="PS50059"/>
    </source>
</evidence>
<dbReference type="PANTHER" id="PTHR47861:SF3">
    <property type="entry name" value="FKBP-TYPE PEPTIDYL-PROLYL CIS-TRANS ISOMERASE SLYD"/>
    <property type="match status" value="1"/>
</dbReference>
<dbReference type="GO" id="GO:0003755">
    <property type="term" value="F:peptidyl-prolyl cis-trans isomerase activity"/>
    <property type="evidence" value="ECO:0007669"/>
    <property type="project" value="UniProtKB-UniRule"/>
</dbReference>
<sequence>MNLQLLSNCAPHFLFLTKALNNLKFTLPIPEYKQIIRIFVDPYLRELLIRNKKDQMETVENKYITVAYKLYTMEDGEKELFEEAKAEHPFQFISGLGTTLEDFENQITALSKGDKFDFTIPADKAYGQYDEQHVIDLPKNIFEIDGKFDSERIKEGNIVPLMTGDGQRVNASVVEIKPDVVVVDLNHPLAGADLIFEGEILESRPATNEEIQELVKMMSGEGGCGCGCDSCGDGCGDDCGCEGGHCH</sequence>
<dbReference type="AlphaFoldDB" id="A0AAN3A7G9"/>
<evidence type="ECO:0000256" key="7">
    <source>
        <dbReference type="ARBA" id="ARBA00023235"/>
    </source>
</evidence>
<keyword evidence="7 9" id="KW-0413">Isomerase</keyword>
<comment type="caution">
    <text evidence="12">The sequence shown here is derived from an EMBL/GenBank/DDBJ whole genome shotgun (WGS) entry which is preliminary data.</text>
</comment>
<dbReference type="InterPro" id="IPR046357">
    <property type="entry name" value="PPIase_dom_sf"/>
</dbReference>
<dbReference type="SUPFAM" id="SSF54534">
    <property type="entry name" value="FKBP-like"/>
    <property type="match status" value="1"/>
</dbReference>
<evidence type="ECO:0000256" key="5">
    <source>
        <dbReference type="ARBA" id="ARBA00023110"/>
    </source>
</evidence>
<dbReference type="Gene3D" id="2.40.10.330">
    <property type="match status" value="1"/>
</dbReference>
<dbReference type="GO" id="GO:0042026">
    <property type="term" value="P:protein refolding"/>
    <property type="evidence" value="ECO:0007669"/>
    <property type="project" value="UniProtKB-ARBA"/>
</dbReference>
<evidence type="ECO:0000256" key="3">
    <source>
        <dbReference type="ARBA" id="ARBA00006577"/>
    </source>
</evidence>
<dbReference type="Pfam" id="PF00254">
    <property type="entry name" value="FKBP_C"/>
    <property type="match status" value="1"/>
</dbReference>
<dbReference type="GO" id="GO:0005737">
    <property type="term" value="C:cytoplasm"/>
    <property type="evidence" value="ECO:0007669"/>
    <property type="project" value="UniProtKB-SubCell"/>
</dbReference>
<evidence type="ECO:0000256" key="10">
    <source>
        <dbReference type="RuleBase" id="RU003915"/>
    </source>
</evidence>
<evidence type="ECO:0000313" key="12">
    <source>
        <dbReference type="EMBL" id="EDO11397.1"/>
    </source>
</evidence>
<evidence type="ECO:0000256" key="8">
    <source>
        <dbReference type="ARBA" id="ARBA00037071"/>
    </source>
</evidence>
<evidence type="ECO:0000256" key="2">
    <source>
        <dbReference type="ARBA" id="ARBA00004496"/>
    </source>
</evidence>
<dbReference type="PROSITE" id="PS50059">
    <property type="entry name" value="FKBP_PPIASE"/>
    <property type="match status" value="1"/>
</dbReference>
<dbReference type="EMBL" id="AAXF02000050">
    <property type="protein sequence ID" value="EDO11397.1"/>
    <property type="molecule type" value="Genomic_DNA"/>
</dbReference>
<evidence type="ECO:0000256" key="4">
    <source>
        <dbReference type="ARBA" id="ARBA00022490"/>
    </source>
</evidence>
<proteinExistence type="inferred from homology"/>
<gene>
    <name evidence="12" type="ORF">BACOVA_03301</name>
</gene>
<comment type="function">
    <text evidence="8">Also involved in hydrogenase metallocenter assembly, probably by participating in the nickel insertion step. This function in hydrogenase biosynthesis requires chaperone activity and the presence of the metal-binding domain, but not PPIase activity.</text>
</comment>
<dbReference type="InterPro" id="IPR001179">
    <property type="entry name" value="PPIase_FKBP_dom"/>
</dbReference>
<keyword evidence="4" id="KW-0963">Cytoplasm</keyword>
<accession>A0AAN3A7G9</accession>
<protein>
    <recommendedName>
        <fullName evidence="10">Peptidyl-prolyl cis-trans isomerase</fullName>
        <ecNumber evidence="10">5.2.1.8</ecNumber>
    </recommendedName>
</protein>
<organism evidence="12 13">
    <name type="scientific">Bacteroides ovatus (strain ATCC 8483 / DSM 1896 / JCM 5824 / BCRC 10623 / CCUG 4943 / NCTC 11153)</name>
    <dbReference type="NCBI Taxonomy" id="411476"/>
    <lineage>
        <taxon>Bacteria</taxon>
        <taxon>Pseudomonadati</taxon>
        <taxon>Bacteroidota</taxon>
        <taxon>Bacteroidia</taxon>
        <taxon>Bacteroidales</taxon>
        <taxon>Bacteroidaceae</taxon>
        <taxon>Bacteroides</taxon>
    </lineage>
</organism>
<comment type="similarity">
    <text evidence="3 10">Belongs to the FKBP-type PPIase family.</text>
</comment>
<dbReference type="EC" id="5.2.1.8" evidence="10"/>
<comment type="subcellular location">
    <subcellularLocation>
        <location evidence="2">Cytoplasm</location>
    </subcellularLocation>
</comment>
<reference evidence="13" key="2">
    <citation type="submission" date="2007-04" db="EMBL/GenBank/DDBJ databases">
        <title>Draft genome sequence of Bacteroides ovatus (ATCC 8483).</title>
        <authorList>
            <person name="Sudarsanam P."/>
            <person name="Ley R."/>
            <person name="Guruge J."/>
            <person name="Turnbaugh P.J."/>
            <person name="Mahowald M."/>
            <person name="Liep D."/>
            <person name="Gordon J."/>
        </authorList>
    </citation>
    <scope>NUCLEOTIDE SEQUENCE [LARGE SCALE GENOMIC DNA]</scope>
    <source>
        <strain evidence="13">ATCC 8483 / DSM 1896 / JCM 5824 / BCRC 10623 / CCUG 4943 / NCTC 11153</strain>
    </source>
</reference>
<feature type="domain" description="PPIase FKBP-type" evidence="11">
    <location>
        <begin position="61"/>
        <end position="140"/>
    </location>
</feature>
<keyword evidence="5 9" id="KW-0697">Rotamase</keyword>
<evidence type="ECO:0000256" key="9">
    <source>
        <dbReference type="PROSITE-ProRule" id="PRU00277"/>
    </source>
</evidence>
<dbReference type="InterPro" id="IPR048261">
    <property type="entry name" value="SlpA/SlyD-like_ins_sf"/>
</dbReference>
<evidence type="ECO:0000313" key="13">
    <source>
        <dbReference type="Proteomes" id="UP000005475"/>
    </source>
</evidence>
<keyword evidence="6" id="KW-0143">Chaperone</keyword>
<reference evidence="12 13" key="1">
    <citation type="submission" date="2007-03" db="EMBL/GenBank/DDBJ databases">
        <authorList>
            <person name="Fulton L."/>
            <person name="Clifton S."/>
            <person name="Fulton B."/>
            <person name="Xu J."/>
            <person name="Minx P."/>
            <person name="Pepin K.H."/>
            <person name="Johnson M."/>
            <person name="Thiruvilangam P."/>
            <person name="Bhonagiri V."/>
            <person name="Nash W.E."/>
            <person name="Mardis E.R."/>
            <person name="Wilson R.K."/>
        </authorList>
    </citation>
    <scope>NUCLEOTIDE SEQUENCE [LARGE SCALE GENOMIC DNA]</scope>
    <source>
        <strain evidence="13">ATCC 8483 / DSM 1896 / JCM 5824 / BCRC 10623 / CCUG 4943 / NCTC 11153</strain>
    </source>
</reference>